<comment type="caution">
    <text evidence="1">The sequence shown here is derived from an EMBL/GenBank/DDBJ whole genome shotgun (WGS) entry which is preliminary data.</text>
</comment>
<dbReference type="HOGENOM" id="CLU_2370479_0_0_10"/>
<dbReference type="Pfam" id="PF09554">
    <property type="entry name" value="RE_HaeII"/>
    <property type="match status" value="1"/>
</dbReference>
<evidence type="ECO:0000313" key="2">
    <source>
        <dbReference type="Proteomes" id="UP000005697"/>
    </source>
</evidence>
<dbReference type="RefSeq" id="WP_007367053.1">
    <property type="nucleotide sequence ID" value="NZ_GL872282.1"/>
</dbReference>
<gene>
    <name evidence="1" type="ORF">HMPREF9141_2301</name>
</gene>
<organism evidence="1 2">
    <name type="scientific">Prevotella multiformis DSM 16608</name>
    <dbReference type="NCBI Taxonomy" id="888743"/>
    <lineage>
        <taxon>Bacteria</taxon>
        <taxon>Pseudomonadati</taxon>
        <taxon>Bacteroidota</taxon>
        <taxon>Bacteroidia</taxon>
        <taxon>Bacteroidales</taxon>
        <taxon>Prevotellaceae</taxon>
        <taxon>Prevotella</taxon>
    </lineage>
</organism>
<dbReference type="AlphaFoldDB" id="F0F9N4"/>
<sequence length="95" mass="11146">MFFNIYLVCKDAEEKTIVSLLNQIGWKSKIQNIVTEKELIKWYKKALTGTYSELLASKLLNTLSEEMQLEFPSLDALPDALTQRHYEKISNDFWQ</sequence>
<dbReference type="EMBL" id="AEWX01000034">
    <property type="protein sequence ID" value="EGC19050.1"/>
    <property type="molecule type" value="Genomic_DNA"/>
</dbReference>
<reference evidence="1 2" key="1">
    <citation type="submission" date="2011-01" db="EMBL/GenBank/DDBJ databases">
        <authorList>
            <person name="Muzny D."/>
            <person name="Qin X."/>
            <person name="Deng J."/>
            <person name="Jiang H."/>
            <person name="Liu Y."/>
            <person name="Qu J."/>
            <person name="Song X.-Z."/>
            <person name="Zhang L."/>
            <person name="Thornton R."/>
            <person name="Coyle M."/>
            <person name="Francisco L."/>
            <person name="Jackson L."/>
            <person name="Javaid M."/>
            <person name="Korchina V."/>
            <person name="Kovar C."/>
            <person name="Mata R."/>
            <person name="Mathew T."/>
            <person name="Ngo R."/>
            <person name="Nguyen L."/>
            <person name="Nguyen N."/>
            <person name="Okwuonu G."/>
            <person name="Ongeri F."/>
            <person name="Pham C."/>
            <person name="Simmons D."/>
            <person name="Wilczek-Boney K."/>
            <person name="Hale W."/>
            <person name="Jakkamsetti A."/>
            <person name="Pham P."/>
            <person name="Ruth R."/>
            <person name="San Lucas F."/>
            <person name="Warren J."/>
            <person name="Zhang J."/>
            <person name="Zhao Z."/>
            <person name="Zhou C."/>
            <person name="Zhu D."/>
            <person name="Lee S."/>
            <person name="Bess C."/>
            <person name="Blankenburg K."/>
            <person name="Forbes L."/>
            <person name="Fu Q."/>
            <person name="Gubbala S."/>
            <person name="Hirani K."/>
            <person name="Jayaseelan J.C."/>
            <person name="Lara F."/>
            <person name="Munidasa M."/>
            <person name="Palculict T."/>
            <person name="Patil S."/>
            <person name="Pu L.-L."/>
            <person name="Saada N."/>
            <person name="Tang L."/>
            <person name="Weissenberger G."/>
            <person name="Zhu Y."/>
            <person name="Hemphill L."/>
            <person name="Shang Y."/>
            <person name="Youmans B."/>
            <person name="Ayvaz T."/>
            <person name="Ross M."/>
            <person name="Santibanez J."/>
            <person name="Aqrawi P."/>
            <person name="Gross S."/>
            <person name="Joshi V."/>
            <person name="Fowler G."/>
            <person name="Nazareth L."/>
            <person name="Reid J."/>
            <person name="Worley K."/>
            <person name="Petrosino J."/>
            <person name="Highlander S."/>
            <person name="Gibbs R."/>
        </authorList>
    </citation>
    <scope>NUCLEOTIDE SEQUENCE [LARGE SCALE GENOMIC DNA]</scope>
    <source>
        <strain evidence="1 2">DSM 16608</strain>
    </source>
</reference>
<dbReference type="OrthoDB" id="569411at2"/>
<name>F0F9N4_9BACT</name>
<keyword evidence="2" id="KW-1185">Reference proteome</keyword>
<protein>
    <submittedName>
        <fullName evidence="1">Uncharacterized protein</fullName>
    </submittedName>
</protein>
<proteinExistence type="predicted"/>
<dbReference type="Proteomes" id="UP000005697">
    <property type="component" value="Unassembled WGS sequence"/>
</dbReference>
<accession>F0F9N4</accession>
<evidence type="ECO:0000313" key="1">
    <source>
        <dbReference type="EMBL" id="EGC19050.1"/>
    </source>
</evidence>
<dbReference type="InterPro" id="IPR019058">
    <property type="entry name" value="Restrct_endonuc_II_HaeII"/>
</dbReference>